<evidence type="ECO:0000259" key="2">
    <source>
        <dbReference type="Pfam" id="PF13529"/>
    </source>
</evidence>
<dbReference type="InterPro" id="IPR013211">
    <property type="entry name" value="LVIVD"/>
</dbReference>
<dbReference type="InterPro" id="IPR011044">
    <property type="entry name" value="Quino_amine_DH_bsu"/>
</dbReference>
<feature type="domain" description="Peptidase C39-like" evidence="2">
    <location>
        <begin position="343"/>
        <end position="527"/>
    </location>
</feature>
<feature type="signal peptide" evidence="1">
    <location>
        <begin position="1"/>
        <end position="27"/>
    </location>
</feature>
<feature type="chain" id="PRO_5002538599" description="Peptidase C39-like domain-containing protein" evidence="1">
    <location>
        <begin position="28"/>
        <end position="805"/>
    </location>
</feature>
<reference evidence="3 4" key="1">
    <citation type="journal article" date="2015" name="Nature">
        <title>rRNA introns, odd ribosomes, and small enigmatic genomes across a large radiation of phyla.</title>
        <authorList>
            <person name="Brown C.T."/>
            <person name="Hug L.A."/>
            <person name="Thomas B.C."/>
            <person name="Sharon I."/>
            <person name="Castelle C.J."/>
            <person name="Singh A."/>
            <person name="Wilkins M.J."/>
            <person name="Williams K.H."/>
            <person name="Banfield J.F."/>
        </authorList>
    </citation>
    <scope>NUCLEOTIDE SEQUENCE [LARGE SCALE GENOMIC DNA]</scope>
</reference>
<dbReference type="SUPFAM" id="SSF50969">
    <property type="entry name" value="YVTN repeat-like/Quinoprotein amine dehydrogenase"/>
    <property type="match status" value="1"/>
</dbReference>
<protein>
    <recommendedName>
        <fullName evidence="2">Peptidase C39-like domain-containing protein</fullName>
    </recommendedName>
</protein>
<gene>
    <name evidence="3" type="ORF">UX19_C0002G0071</name>
</gene>
<evidence type="ECO:0000256" key="1">
    <source>
        <dbReference type="SAM" id="SignalP"/>
    </source>
</evidence>
<proteinExistence type="predicted"/>
<dbReference type="InterPro" id="IPR039564">
    <property type="entry name" value="Peptidase_C39-like"/>
</dbReference>
<evidence type="ECO:0000313" key="3">
    <source>
        <dbReference type="EMBL" id="KKU12364.1"/>
    </source>
</evidence>
<name>A0A0G1MVV3_9BACT</name>
<sequence>MFRPKILISVFTAALALLGLFARETPAQEPSFEFLSQTPIVPTHDVAVSGGMAYIASHEYLYIYNVSNPASPEFEGSYYEPNCSFMAVDVAEPNTIVTQNFYICPPYNSLYILDTSNPDNPTPVDEPINIAPGGGSEIFVSGGYAYIANDTGGLAIVDIGRREEVGRFNPNPDIYHITSRIMDVKIVGNLAYLADGGGKMWVVNVEDKEHPTPVGPALNIEGGPSGIAVTPQYAYIASGSAGIRVVDISNPQSGISEVGNTPTAESISGIEVSGDFLFVGDDRGAVSAFTLSDPRHPSYETSYITTGNARKLALSGDLIFVADLQGGMVILRFTGLREDFLLDIPLLKQTDLAWAGLEYDDMLRIQYPVGAEYCGSTIGQCGCVITSLAMGLLYYQVDSGPLGGETTPASINDFFRSDTKPTTCTIKVGDKIKTYSGWSSKGYFCEGVRWTAVNQYTKDANEKSAGRTPVVEWVGTMSWANSDDFDQEIVRTDIKANNPVLLRVPGPQHWVLATGFSGNSILINDPAFEISSLSHPKYNDGALIIHRYEKVHTNLSTLEVGIVAPGQVLITDPLGRIAGLNGASQATTDVIPNSSYFFDPYLADDTTGAILPEDSGINWLVITDPLGGSYQVEVLTPEGQPYSLTVYAANRDGNLTFHPSFNYQSEEAHKYRFVYNPEPGEINISEVVDIDIKPGSSQNPVLLNDKNGVIPVAVFSTDTFDALQINHTTVRLLGATETHIDDRTGLIKRHEEDVNGDGRKDLVLHFKIKDLIGANLSKVWTIFGETYGGLRFEGKDSVVLINMDR</sequence>
<keyword evidence="1" id="KW-0732">Signal</keyword>
<evidence type="ECO:0000313" key="4">
    <source>
        <dbReference type="Proteomes" id="UP000034653"/>
    </source>
</evidence>
<dbReference type="EMBL" id="LCLG01000002">
    <property type="protein sequence ID" value="KKU12364.1"/>
    <property type="molecule type" value="Genomic_DNA"/>
</dbReference>
<dbReference type="Pfam" id="PF08309">
    <property type="entry name" value="LVIVD"/>
    <property type="match status" value="7"/>
</dbReference>
<dbReference type="AlphaFoldDB" id="A0A0G1MVV3"/>
<organism evidence="3 4">
    <name type="scientific">Candidatus Woesebacteria bacterium GW2011_GWA1_45_8</name>
    <dbReference type="NCBI Taxonomy" id="1618559"/>
    <lineage>
        <taxon>Bacteria</taxon>
        <taxon>Candidatus Woeseibacteriota</taxon>
    </lineage>
</organism>
<comment type="caution">
    <text evidence="3">The sequence shown here is derived from an EMBL/GenBank/DDBJ whole genome shotgun (WGS) entry which is preliminary data.</text>
</comment>
<dbReference type="Proteomes" id="UP000034653">
    <property type="component" value="Unassembled WGS sequence"/>
</dbReference>
<dbReference type="Gene3D" id="3.90.70.10">
    <property type="entry name" value="Cysteine proteinases"/>
    <property type="match status" value="1"/>
</dbReference>
<dbReference type="InterPro" id="IPR015943">
    <property type="entry name" value="WD40/YVTN_repeat-like_dom_sf"/>
</dbReference>
<dbReference type="Gene3D" id="2.130.10.10">
    <property type="entry name" value="YVTN repeat-like/Quinoprotein amine dehydrogenase"/>
    <property type="match status" value="1"/>
</dbReference>
<dbReference type="Pfam" id="PF13529">
    <property type="entry name" value="Peptidase_C39_2"/>
    <property type="match status" value="1"/>
</dbReference>
<accession>A0A0G1MVV3</accession>